<dbReference type="InterPro" id="IPR005182">
    <property type="entry name" value="YdbS-like_PH"/>
</dbReference>
<dbReference type="eggNOG" id="COG3428">
    <property type="taxonomic scope" value="Bacteria"/>
</dbReference>
<dbReference type="STRING" id="880071.Fleli_1307"/>
<dbReference type="AlphaFoldDB" id="I4AIF4"/>
<dbReference type="OrthoDB" id="9790842at2"/>
<keyword evidence="1" id="KW-0812">Transmembrane</keyword>
<dbReference type="RefSeq" id="WP_014797196.1">
    <property type="nucleotide sequence ID" value="NC_018018.1"/>
</dbReference>
<dbReference type="EMBL" id="CP003345">
    <property type="protein sequence ID" value="AFM03739.1"/>
    <property type="molecule type" value="Genomic_DNA"/>
</dbReference>
<dbReference type="PANTHER" id="PTHR37938">
    <property type="entry name" value="BLL0215 PROTEIN"/>
    <property type="match status" value="1"/>
</dbReference>
<reference evidence="4" key="1">
    <citation type="submission" date="2012-06" db="EMBL/GenBank/DDBJ databases">
        <title>The complete genome of Flexibacter litoralis DSM 6794.</title>
        <authorList>
            <person name="Lucas S."/>
            <person name="Copeland A."/>
            <person name="Lapidus A."/>
            <person name="Glavina del Rio T."/>
            <person name="Dalin E."/>
            <person name="Tice H."/>
            <person name="Bruce D."/>
            <person name="Goodwin L."/>
            <person name="Pitluck S."/>
            <person name="Peters L."/>
            <person name="Ovchinnikova G."/>
            <person name="Lu M."/>
            <person name="Kyrpides N."/>
            <person name="Mavromatis K."/>
            <person name="Ivanova N."/>
            <person name="Brettin T."/>
            <person name="Detter J.C."/>
            <person name="Han C."/>
            <person name="Larimer F."/>
            <person name="Land M."/>
            <person name="Hauser L."/>
            <person name="Markowitz V."/>
            <person name="Cheng J.-F."/>
            <person name="Hugenholtz P."/>
            <person name="Woyke T."/>
            <person name="Wu D."/>
            <person name="Spring S."/>
            <person name="Lang E."/>
            <person name="Kopitz M."/>
            <person name="Brambilla E."/>
            <person name="Klenk H.-P."/>
            <person name="Eisen J.A."/>
        </authorList>
    </citation>
    <scope>NUCLEOTIDE SEQUENCE [LARGE SCALE GENOMIC DNA]</scope>
    <source>
        <strain evidence="4">ATCC 23117 / DSM 6794 / NBRC 15988 / NCIMB 1366 / Sio-4</strain>
    </source>
</reference>
<dbReference type="KEGG" id="fli:Fleli_1307"/>
<keyword evidence="4" id="KW-1185">Reference proteome</keyword>
<evidence type="ECO:0000313" key="3">
    <source>
        <dbReference type="EMBL" id="AFM03739.1"/>
    </source>
</evidence>
<dbReference type="Pfam" id="PF03703">
    <property type="entry name" value="bPH_2"/>
    <property type="match status" value="1"/>
</dbReference>
<organism evidence="3 4">
    <name type="scientific">Bernardetia litoralis (strain ATCC 23117 / DSM 6794 / NBRC 15988 / NCIMB 1366 / Fx l1 / Sio-4)</name>
    <name type="common">Flexibacter litoralis</name>
    <dbReference type="NCBI Taxonomy" id="880071"/>
    <lineage>
        <taxon>Bacteria</taxon>
        <taxon>Pseudomonadati</taxon>
        <taxon>Bacteroidota</taxon>
        <taxon>Cytophagia</taxon>
        <taxon>Cytophagales</taxon>
        <taxon>Bernardetiaceae</taxon>
        <taxon>Bernardetia</taxon>
    </lineage>
</organism>
<feature type="domain" description="YdbS-like PH" evidence="2">
    <location>
        <begin position="87"/>
        <end position="162"/>
    </location>
</feature>
<evidence type="ECO:0000256" key="1">
    <source>
        <dbReference type="SAM" id="Phobius"/>
    </source>
</evidence>
<dbReference type="PANTHER" id="PTHR37938:SF1">
    <property type="entry name" value="BLL0215 PROTEIN"/>
    <property type="match status" value="1"/>
</dbReference>
<name>I4AIF4_BERLS</name>
<evidence type="ECO:0000259" key="2">
    <source>
        <dbReference type="Pfam" id="PF03703"/>
    </source>
</evidence>
<dbReference type="PATRIC" id="fig|880071.3.peg.1281"/>
<dbReference type="Proteomes" id="UP000006054">
    <property type="component" value="Chromosome"/>
</dbReference>
<evidence type="ECO:0000313" key="4">
    <source>
        <dbReference type="Proteomes" id="UP000006054"/>
    </source>
</evidence>
<keyword evidence="1" id="KW-0472">Membrane</keyword>
<feature type="transmembrane region" description="Helical" evidence="1">
    <location>
        <begin position="63"/>
        <end position="84"/>
    </location>
</feature>
<keyword evidence="1" id="KW-1133">Transmembrane helix</keyword>
<sequence>MNTPNPLNNSTNSYTEPTLWNGSPSWLLHLGKIIIWSILGIILPILIIYLWTKGIENPKLDTFFWLTLIASIFIPFGIVAFKIFDTRFINYTLTSERLIIKKGILTRTTDEIELYRVKDIRLIEPFLQRLVGLSVIEIASSDRSNPNLSLAGIRNGDELRNTMRNQVERLRTNKNVREVDFE</sequence>
<proteinExistence type="predicted"/>
<gene>
    <name evidence="3" type="ordered locus">Fleli_1307</name>
</gene>
<feature type="transmembrane region" description="Helical" evidence="1">
    <location>
        <begin position="33"/>
        <end position="51"/>
    </location>
</feature>
<dbReference type="HOGENOM" id="CLU_139778_0_0_10"/>
<accession>I4AIF4</accession>
<protein>
    <submittedName>
        <fullName evidence="3">Putative membrane protein</fullName>
    </submittedName>
</protein>